<accession>A0A1H4ESX8</accession>
<evidence type="ECO:0000313" key="2">
    <source>
        <dbReference type="Proteomes" id="UP000199397"/>
    </source>
</evidence>
<proteinExistence type="predicted"/>
<sequence>MDTVAPLDSSKEILDCFLSGKFKRMDCPQCENTFLTKVYEMKCFDGGKKLSVKCAECKRLFTANTESDAWKNYVVLEKQSLGLEYFLDAIEKHQLTCVPFARRVGVLDEDGQPLDPSCIHLFTFEEPDYRIIYVMERLEHLDEADSAFFTEHVHEIDWMEEAERIKVWAYVAEHYGDELADDMRKLCKYYREHQKYLNWDLHGDNLMRQVKDGKIVIMDPFAPKMGDYMEE</sequence>
<reference evidence="1 2" key="1">
    <citation type="submission" date="2016-10" db="EMBL/GenBank/DDBJ databases">
        <authorList>
            <person name="de Groot N.N."/>
        </authorList>
    </citation>
    <scope>NUCLEOTIDE SEQUENCE [LARGE SCALE GENOMIC DNA]</scope>
    <source>
        <strain evidence="1 2">DSM 21228</strain>
    </source>
</reference>
<dbReference type="RefSeq" id="WP_245707034.1">
    <property type="nucleotide sequence ID" value="NZ_FNQP01000016.1"/>
</dbReference>
<dbReference type="AlphaFoldDB" id="A0A1H4ESX8"/>
<dbReference type="Proteomes" id="UP000199397">
    <property type="component" value="Unassembled WGS sequence"/>
</dbReference>
<organism evidence="1 2">
    <name type="scientific">Thiothrix caldifontis</name>
    <dbReference type="NCBI Taxonomy" id="525918"/>
    <lineage>
        <taxon>Bacteria</taxon>
        <taxon>Pseudomonadati</taxon>
        <taxon>Pseudomonadota</taxon>
        <taxon>Gammaproteobacteria</taxon>
        <taxon>Thiotrichales</taxon>
        <taxon>Thiotrichaceae</taxon>
        <taxon>Thiothrix</taxon>
    </lineage>
</organism>
<gene>
    <name evidence="1" type="ORF">SAMN05660964_02694</name>
</gene>
<protein>
    <submittedName>
        <fullName evidence="1">Uncharacterized protein</fullName>
    </submittedName>
</protein>
<dbReference type="EMBL" id="FNQP01000016">
    <property type="protein sequence ID" value="SEA87362.1"/>
    <property type="molecule type" value="Genomic_DNA"/>
</dbReference>
<name>A0A1H4ESX8_9GAMM</name>
<dbReference type="STRING" id="525918.SAMN05660964_02694"/>
<keyword evidence="2" id="KW-1185">Reference proteome</keyword>
<evidence type="ECO:0000313" key="1">
    <source>
        <dbReference type="EMBL" id="SEA87362.1"/>
    </source>
</evidence>